<reference evidence="3" key="1">
    <citation type="submission" date="2022-11" db="UniProtKB">
        <authorList>
            <consortium name="WormBaseParasite"/>
        </authorList>
    </citation>
    <scope>IDENTIFICATION</scope>
</reference>
<proteinExistence type="predicted"/>
<accession>A0A915KY50</accession>
<sequence length="66" mass="7529">LVVQHAFWIPFCLPLRVFISVLVFLRVVVKDQGKLIEGITFEGWMSHYPNYTCSYLNVAVAIGLES</sequence>
<evidence type="ECO:0000313" key="3">
    <source>
        <dbReference type="WBParaSite" id="nRc.2.0.1.t43746-RA"/>
    </source>
</evidence>
<evidence type="ECO:0000313" key="2">
    <source>
        <dbReference type="Proteomes" id="UP000887565"/>
    </source>
</evidence>
<dbReference type="Gene3D" id="3.90.1150.10">
    <property type="entry name" value="Aspartate Aminotransferase, domain 1"/>
    <property type="match status" value="1"/>
</dbReference>
<keyword evidence="1" id="KW-0472">Membrane</keyword>
<dbReference type="Proteomes" id="UP000887565">
    <property type="component" value="Unplaced"/>
</dbReference>
<dbReference type="AlphaFoldDB" id="A0A915KY50"/>
<dbReference type="WBParaSite" id="nRc.2.0.1.t43746-RA">
    <property type="protein sequence ID" value="nRc.2.0.1.t43746-RA"/>
    <property type="gene ID" value="nRc.2.0.1.g43746"/>
</dbReference>
<keyword evidence="1" id="KW-1133">Transmembrane helix</keyword>
<organism evidence="2 3">
    <name type="scientific">Romanomermis culicivorax</name>
    <name type="common">Nematode worm</name>
    <dbReference type="NCBI Taxonomy" id="13658"/>
    <lineage>
        <taxon>Eukaryota</taxon>
        <taxon>Metazoa</taxon>
        <taxon>Ecdysozoa</taxon>
        <taxon>Nematoda</taxon>
        <taxon>Enoplea</taxon>
        <taxon>Dorylaimia</taxon>
        <taxon>Mermithida</taxon>
        <taxon>Mermithoidea</taxon>
        <taxon>Mermithidae</taxon>
        <taxon>Romanomermis</taxon>
    </lineage>
</organism>
<keyword evidence="2" id="KW-1185">Reference proteome</keyword>
<feature type="transmembrane region" description="Helical" evidence="1">
    <location>
        <begin position="6"/>
        <end position="29"/>
    </location>
</feature>
<dbReference type="InterPro" id="IPR015422">
    <property type="entry name" value="PyrdxlP-dep_Trfase_small"/>
</dbReference>
<protein>
    <submittedName>
        <fullName evidence="3">Uncharacterized protein</fullName>
    </submittedName>
</protein>
<keyword evidence="1" id="KW-0812">Transmembrane</keyword>
<evidence type="ECO:0000256" key="1">
    <source>
        <dbReference type="SAM" id="Phobius"/>
    </source>
</evidence>
<name>A0A915KY50_ROMCU</name>